<name>A0A4R6B2T6_9RHOB</name>
<organism evidence="1 2">
    <name type="scientific">Meridianimarinicoccus aquatilis</name>
    <dbReference type="NCBI Taxonomy" id="2552766"/>
    <lineage>
        <taxon>Bacteria</taxon>
        <taxon>Pseudomonadati</taxon>
        <taxon>Pseudomonadota</taxon>
        <taxon>Alphaproteobacteria</taxon>
        <taxon>Rhodobacterales</taxon>
        <taxon>Paracoccaceae</taxon>
        <taxon>Meridianimarinicoccus</taxon>
    </lineage>
</organism>
<protein>
    <submittedName>
        <fullName evidence="1">N-formylglutamate amidohydrolase</fullName>
    </submittedName>
</protein>
<proteinExistence type="predicted"/>
<reference evidence="1 2" key="1">
    <citation type="submission" date="2019-03" db="EMBL/GenBank/DDBJ databases">
        <title>Rhodobacteraceae bacterium SM1902, a new member of the family Rhodobacteraceae isolated from Yantai.</title>
        <authorList>
            <person name="Sun Y."/>
        </authorList>
    </citation>
    <scope>NUCLEOTIDE SEQUENCE [LARGE SCALE GENOMIC DNA]</scope>
    <source>
        <strain evidence="1 2">SM1902</strain>
    </source>
</reference>
<dbReference type="RefSeq" id="WP_133341815.1">
    <property type="nucleotide sequence ID" value="NZ_SMZO01000008.1"/>
</dbReference>
<dbReference type="GO" id="GO:0016787">
    <property type="term" value="F:hydrolase activity"/>
    <property type="evidence" value="ECO:0007669"/>
    <property type="project" value="UniProtKB-KW"/>
</dbReference>
<keyword evidence="2" id="KW-1185">Reference proteome</keyword>
<evidence type="ECO:0000313" key="2">
    <source>
        <dbReference type="Proteomes" id="UP000294562"/>
    </source>
</evidence>
<dbReference type="Pfam" id="PF05013">
    <property type="entry name" value="FGase"/>
    <property type="match status" value="1"/>
</dbReference>
<dbReference type="OrthoDB" id="9815326at2"/>
<dbReference type="Gene3D" id="3.40.630.40">
    <property type="entry name" value="Zn-dependent exopeptidases"/>
    <property type="match status" value="1"/>
</dbReference>
<evidence type="ECO:0000313" key="1">
    <source>
        <dbReference type="EMBL" id="TDL90474.1"/>
    </source>
</evidence>
<gene>
    <name evidence="1" type="ORF">E2L05_05070</name>
</gene>
<dbReference type="SUPFAM" id="SSF53187">
    <property type="entry name" value="Zn-dependent exopeptidases"/>
    <property type="match status" value="1"/>
</dbReference>
<dbReference type="AlphaFoldDB" id="A0A4R6B2T6"/>
<sequence length="260" mass="28033">MSDANVKSLAEFGPAVEVTNQHGGGRVVLACEHASAFVPPFLNGLGLDKEAAVSHAAWDIGALDVAKGLAERLDAPLVAGRLSRLVYDCNRPPDAPDAIPARSEIFEVPGNRDLSDADRLLRVTHVYRPFHETLAAVIAERPKPTVLVTMHSFTPVYNGKSREVELGLLHGKDDRLARSMLVHTGQTGWLSALNQPYGPKDGVLHTLDRHAEPAGLLNVMIELRNDLLLTPEDIQGAIERISAVLNVALDDIGMSQEADA</sequence>
<dbReference type="PIRSF" id="PIRSF029730">
    <property type="entry name" value="UCP029730"/>
    <property type="match status" value="1"/>
</dbReference>
<dbReference type="Proteomes" id="UP000294562">
    <property type="component" value="Unassembled WGS sequence"/>
</dbReference>
<comment type="caution">
    <text evidence="1">The sequence shown here is derived from an EMBL/GenBank/DDBJ whole genome shotgun (WGS) entry which is preliminary data.</text>
</comment>
<dbReference type="InterPro" id="IPR007709">
    <property type="entry name" value="N-FG_amidohydro"/>
</dbReference>
<dbReference type="EMBL" id="SMZO01000008">
    <property type="protein sequence ID" value="TDL90474.1"/>
    <property type="molecule type" value="Genomic_DNA"/>
</dbReference>
<accession>A0A4R6B2T6</accession>
<dbReference type="InterPro" id="IPR011227">
    <property type="entry name" value="UCP029730"/>
</dbReference>
<keyword evidence="1" id="KW-0378">Hydrolase</keyword>